<evidence type="ECO:0000256" key="5">
    <source>
        <dbReference type="ARBA" id="ARBA00023211"/>
    </source>
</evidence>
<keyword evidence="4" id="KW-0904">Protein phosphatase</keyword>
<comment type="cofactor">
    <cofactor evidence="1">
        <name>Mn(2+)</name>
        <dbReference type="ChEBI" id="CHEBI:29035"/>
    </cofactor>
</comment>
<proteinExistence type="inferred from homology"/>
<comment type="caution">
    <text evidence="10">The sequence shown here is derived from an EMBL/GenBank/DDBJ whole genome shotgun (WGS) entry which is preliminary data.</text>
</comment>
<evidence type="ECO:0000256" key="8">
    <source>
        <dbReference type="RuleBase" id="RU004273"/>
    </source>
</evidence>
<dbReference type="InterPro" id="IPR004843">
    <property type="entry name" value="Calcineurin-like_PHP"/>
</dbReference>
<feature type="non-terminal residue" evidence="10">
    <location>
        <position position="483"/>
    </location>
</feature>
<comment type="catalytic activity">
    <reaction evidence="7 8">
        <text>O-phospho-L-threonyl-[protein] + H2O = L-threonyl-[protein] + phosphate</text>
        <dbReference type="Rhea" id="RHEA:47004"/>
        <dbReference type="Rhea" id="RHEA-COMP:11060"/>
        <dbReference type="Rhea" id="RHEA-COMP:11605"/>
        <dbReference type="ChEBI" id="CHEBI:15377"/>
        <dbReference type="ChEBI" id="CHEBI:30013"/>
        <dbReference type="ChEBI" id="CHEBI:43474"/>
        <dbReference type="ChEBI" id="CHEBI:61977"/>
        <dbReference type="EC" id="3.1.3.16"/>
    </reaction>
</comment>
<gene>
    <name evidence="10" type="ORF">ANN_00191</name>
</gene>
<keyword evidence="2" id="KW-0479">Metal-binding</keyword>
<dbReference type="InterPro" id="IPR050341">
    <property type="entry name" value="PP1_catalytic_subunit"/>
</dbReference>
<dbReference type="PANTHER" id="PTHR11668">
    <property type="entry name" value="SERINE/THREONINE PROTEIN PHOSPHATASE"/>
    <property type="match status" value="1"/>
</dbReference>
<evidence type="ECO:0000256" key="6">
    <source>
        <dbReference type="ARBA" id="ARBA00047761"/>
    </source>
</evidence>
<dbReference type="InterPro" id="IPR029052">
    <property type="entry name" value="Metallo-depent_PP-like"/>
</dbReference>
<sequence length="483" mass="55441">MNHIFAFLFRGKNSLETICLLLGYKMKYPNNFFLLRGNHECASVNSEVVHHPVRTGYPCCIPVAVVARKRFSTCPEDYLQRLVYNFNQMAESFNMEISTDKSKVMAFLGKEPVRSKICISNKIIEQVKNFSYLGYQISYEEEKDLNEKIIKFNRAMGVINQIFRPTLVQKHTRTRIYKTLARPILCFGSEAWMIRNIDSQRLTAAEMRFMRRTAGYTRMDHIRNFDIMKGLQIEPIMEYLQNTDKTGDHMVYGFYDECKRRYSVKLWKTFTDLFNCLPVAALIEGTIFCIHGGLSPQLTDLNQIRSIPRPIDVPDSGLVCDLLWGDPAENFLLWLSLVINEKNSLRRPGIELDALIAELHRGSIHSTGTNLSRLVYYIKSTVILLSHLDPACNRCAQGVRGWAQNDRGVSYVFGNDVVRRFLERHGCSLIVRAHQVVEDGYQFFADRSMLTLFSAPNYCGEFDNAGAVLGVSEDLTCWFSVLS</sequence>
<evidence type="ECO:0000256" key="1">
    <source>
        <dbReference type="ARBA" id="ARBA00001936"/>
    </source>
</evidence>
<reference evidence="10 11" key="1">
    <citation type="journal article" date="2022" name="Allergy">
        <title>Genome assembly and annotation of Periplaneta americana reveal a comprehensive cockroach allergen profile.</title>
        <authorList>
            <person name="Wang L."/>
            <person name="Xiong Q."/>
            <person name="Saelim N."/>
            <person name="Wang L."/>
            <person name="Nong W."/>
            <person name="Wan A.T."/>
            <person name="Shi M."/>
            <person name="Liu X."/>
            <person name="Cao Q."/>
            <person name="Hui J.H.L."/>
            <person name="Sookrung N."/>
            <person name="Leung T.F."/>
            <person name="Tungtrongchitr A."/>
            <person name="Tsui S.K.W."/>
        </authorList>
    </citation>
    <scope>NUCLEOTIDE SEQUENCE [LARGE SCALE GENOMIC DNA]</scope>
    <source>
        <strain evidence="10">PWHHKU_190912</strain>
    </source>
</reference>
<evidence type="ECO:0000256" key="7">
    <source>
        <dbReference type="ARBA" id="ARBA00048336"/>
    </source>
</evidence>
<comment type="catalytic activity">
    <reaction evidence="6">
        <text>O-phospho-L-seryl-[protein] + H2O = L-seryl-[protein] + phosphate</text>
        <dbReference type="Rhea" id="RHEA:20629"/>
        <dbReference type="Rhea" id="RHEA-COMP:9863"/>
        <dbReference type="Rhea" id="RHEA-COMP:11604"/>
        <dbReference type="ChEBI" id="CHEBI:15377"/>
        <dbReference type="ChEBI" id="CHEBI:29999"/>
        <dbReference type="ChEBI" id="CHEBI:43474"/>
        <dbReference type="ChEBI" id="CHEBI:83421"/>
        <dbReference type="EC" id="3.1.3.16"/>
    </reaction>
</comment>
<organism evidence="10 11">
    <name type="scientific">Periplaneta americana</name>
    <name type="common">American cockroach</name>
    <name type="synonym">Blatta americana</name>
    <dbReference type="NCBI Taxonomy" id="6978"/>
    <lineage>
        <taxon>Eukaryota</taxon>
        <taxon>Metazoa</taxon>
        <taxon>Ecdysozoa</taxon>
        <taxon>Arthropoda</taxon>
        <taxon>Hexapoda</taxon>
        <taxon>Insecta</taxon>
        <taxon>Pterygota</taxon>
        <taxon>Neoptera</taxon>
        <taxon>Polyneoptera</taxon>
        <taxon>Dictyoptera</taxon>
        <taxon>Blattodea</taxon>
        <taxon>Blattoidea</taxon>
        <taxon>Blattidae</taxon>
        <taxon>Blattinae</taxon>
        <taxon>Periplaneta</taxon>
    </lineage>
</organism>
<feature type="domain" description="Serine/threonine specific protein phosphatases" evidence="9">
    <location>
        <begin position="35"/>
        <end position="40"/>
    </location>
</feature>
<dbReference type="SMART" id="SM00156">
    <property type="entry name" value="PP2Ac"/>
    <property type="match status" value="1"/>
</dbReference>
<protein>
    <recommendedName>
        <fullName evidence="8">Serine/threonine-protein phosphatase</fullName>
        <ecNumber evidence="8">3.1.3.16</ecNumber>
    </recommendedName>
</protein>
<evidence type="ECO:0000256" key="3">
    <source>
        <dbReference type="ARBA" id="ARBA00022801"/>
    </source>
</evidence>
<keyword evidence="3 8" id="KW-0378">Hydrolase</keyword>
<dbReference type="PROSITE" id="PS00125">
    <property type="entry name" value="SER_THR_PHOSPHATASE"/>
    <property type="match status" value="1"/>
</dbReference>
<dbReference type="SUPFAM" id="SSF56300">
    <property type="entry name" value="Metallo-dependent phosphatases"/>
    <property type="match status" value="2"/>
</dbReference>
<comment type="similarity">
    <text evidence="8">Belongs to the PPP phosphatase family.</text>
</comment>
<keyword evidence="5" id="KW-0464">Manganese</keyword>
<dbReference type="Gene3D" id="3.60.21.10">
    <property type="match status" value="2"/>
</dbReference>
<dbReference type="EC" id="3.1.3.16" evidence="8"/>
<dbReference type="Proteomes" id="UP001148838">
    <property type="component" value="Unassembled WGS sequence"/>
</dbReference>
<evidence type="ECO:0000256" key="4">
    <source>
        <dbReference type="ARBA" id="ARBA00022912"/>
    </source>
</evidence>
<name>A0ABQ8TU27_PERAM</name>
<dbReference type="PANTHER" id="PTHR11668:SF300">
    <property type="entry name" value="SERINE_THREONINE-PROTEIN PHOSPHATASE"/>
    <property type="match status" value="1"/>
</dbReference>
<keyword evidence="11" id="KW-1185">Reference proteome</keyword>
<dbReference type="Pfam" id="PF00149">
    <property type="entry name" value="Metallophos"/>
    <property type="match status" value="2"/>
</dbReference>
<dbReference type="PRINTS" id="PR00114">
    <property type="entry name" value="STPHPHTASE"/>
</dbReference>
<dbReference type="InterPro" id="IPR006186">
    <property type="entry name" value="Ser/Thr-sp_prot-phosphatase"/>
</dbReference>
<evidence type="ECO:0000256" key="2">
    <source>
        <dbReference type="ARBA" id="ARBA00022723"/>
    </source>
</evidence>
<evidence type="ECO:0000259" key="9">
    <source>
        <dbReference type="PROSITE" id="PS00125"/>
    </source>
</evidence>
<evidence type="ECO:0000313" key="11">
    <source>
        <dbReference type="Proteomes" id="UP001148838"/>
    </source>
</evidence>
<evidence type="ECO:0000313" key="10">
    <source>
        <dbReference type="EMBL" id="KAJ4448800.1"/>
    </source>
</evidence>
<dbReference type="EMBL" id="JAJSOF020000003">
    <property type="protein sequence ID" value="KAJ4448800.1"/>
    <property type="molecule type" value="Genomic_DNA"/>
</dbReference>
<accession>A0ABQ8TU27</accession>